<organism evidence="15 16">
    <name type="scientific">Candidatus Woesebacteria bacterium GW2011_GWC2_31_9</name>
    <dbReference type="NCBI Taxonomy" id="1618586"/>
    <lineage>
        <taxon>Bacteria</taxon>
        <taxon>Candidatus Woeseibacteriota</taxon>
    </lineage>
</organism>
<evidence type="ECO:0000256" key="2">
    <source>
        <dbReference type="ARBA" id="ARBA00007405"/>
    </source>
</evidence>
<dbReference type="PRINTS" id="PR00379">
    <property type="entry name" value="INTEIN"/>
</dbReference>
<dbReference type="InterPro" id="IPR027434">
    <property type="entry name" value="Homing_endonucl"/>
</dbReference>
<dbReference type="InterPro" id="IPR030934">
    <property type="entry name" value="Intein_C"/>
</dbReference>
<comment type="function">
    <text evidence="11">Catalyzes the reduction of ribonucleotides to deoxyribonucleotides. May function to provide a pool of deoxyribonucleotide precursors for DNA repair during oxygen limitation and/or for immediate growth after restoration of oxygen.</text>
</comment>
<dbReference type="Gene3D" id="3.20.70.20">
    <property type="match status" value="2"/>
</dbReference>
<evidence type="ECO:0000256" key="7">
    <source>
        <dbReference type="ARBA" id="ARBA00023000"/>
    </source>
</evidence>
<evidence type="ECO:0000256" key="11">
    <source>
        <dbReference type="ARBA" id="ARBA00025437"/>
    </source>
</evidence>
<evidence type="ECO:0000256" key="3">
    <source>
        <dbReference type="ARBA" id="ARBA00022628"/>
    </source>
</evidence>
<evidence type="ECO:0000256" key="5">
    <source>
        <dbReference type="ARBA" id="ARBA00022741"/>
    </source>
</evidence>
<dbReference type="InterPro" id="IPR003586">
    <property type="entry name" value="Hint_dom_C"/>
</dbReference>
<dbReference type="Pfam" id="PF02867">
    <property type="entry name" value="Ribonuc_red_lgC"/>
    <property type="match status" value="2"/>
</dbReference>
<dbReference type="PANTHER" id="PTHR43371">
    <property type="entry name" value="VITAMIN B12-DEPENDENT RIBONUCLEOTIDE REDUCTASE"/>
    <property type="match status" value="1"/>
</dbReference>
<dbReference type="Gene3D" id="2.170.16.10">
    <property type="entry name" value="Hedgehog/Intein (Hint) domain"/>
    <property type="match status" value="1"/>
</dbReference>
<sequence length="1191" mass="132465">MVRLKNKKIKKQISFESFKAPTYEKIKTLINKKIGARPSIPDDLAKGDWTEQALKVLEERYLIKDNDLKPIETPEDMLWRVSWEIASSEARWGTTKKDVEKIARDFYGLMVSRKFLPNSPTLMNAGTNNGLQYSACFVLPIEDSMEGIFDALKYQAIIHKTGGGTGFAFSRLRQNGSVVKTSSGTASGPISFMRIFDAATNEVKQGGKRRGANMGILRVDHPDVLEFIHCKEEGGITNFNISIALTDAFMKAYQNGENYDLISPKNKEVVGSLSAKLVFDEIADGAWRTGDPGLIFIDKINSSTANPVPSIGAIEATNPCVTGNTLVSTNRGLVKIENLYLDKRNTKILTDSRLSDIKFQIPSRILQTGKKQVYKLTTFEGYELSLTGNHKVLTERGWVEALKLRENDKIFISNRKGSFGVEGSLDEGQIIGWLVGDGTMKRTQAILSFFGYEKQELAPKFAQMVEHLVDGKQMLARNYSVSVININDRDEARVQSTRLARYMNEIGIDKDSKLKVPETVLLGNEEMQKGFLQALFTADGHVGGNAEKSVSVRLTSISDSLLKDVQRILLNFGIVSKIYTERRKEQKRFLPNGRGGSKEYLCKSYSDLVISKSSLKVFKDNIGFLSECKNIKLVTLLNEYKEGPYKENFIARFKKLIKEGVEMVYDLTEPSTSSFIANGLVVHNCGEQPLYPFDACNLGSIFLTYFIKDGEIDWDELKKVTRTSVRFLDNVIEVNPYPLEQIRKTVFAIRRIGLGIGGWADMLLELGIPYDSEEAITLAEKIMKTIQDEAVEENEKLAKIRGAFPLFKSSIYKNGKPRRNSTVTTIAPTGTISIIAGASSGIEPLFAIAYQHIVKDKHLDRKMTFVNPKFEEVSRKEGFWSKELMDKVGELGVIRGINEVPQKIKDIFGTAHEINPEWHIKTQAIFQKYTENAVSKTINLKSDATVDDVKKVYLDAWNAECKGITVFRDGCKDTQVLNLGINSQKKEIEKEEEKSEEPLRHRPYVVRGSTYRLSTPVGTAFITINEDEEGQPLEVFINVGKAGSDVAAMAEALGRTISTTLKFRGNISAKEKAREIAEQLAGIGGRRSIGFGPTKIRSLPDAIAGAISVHYNFGINGYHNSPNIFGGNQSNGNIVSEVIASAPHVEEKQQESLFLQASKEKVGDICPSCGASALVFEEGCSKCHACGHSEC</sequence>
<dbReference type="InterPro" id="IPR013509">
    <property type="entry name" value="RNR_lsu_N"/>
</dbReference>
<evidence type="ECO:0000256" key="4">
    <source>
        <dbReference type="ARBA" id="ARBA00022634"/>
    </source>
</evidence>
<dbReference type="SUPFAM" id="SSF48168">
    <property type="entry name" value="R1 subunit of ribonucleotide reductase, N-terminal domain"/>
    <property type="match status" value="1"/>
</dbReference>
<keyword evidence="5" id="KW-0547">Nucleotide-binding</keyword>
<dbReference type="GO" id="GO:0016539">
    <property type="term" value="P:intein-mediated protein splicing"/>
    <property type="evidence" value="ECO:0007669"/>
    <property type="project" value="InterPro"/>
</dbReference>
<keyword evidence="8 13" id="KW-0560">Oxidoreductase</keyword>
<evidence type="ECO:0000256" key="13">
    <source>
        <dbReference type="RuleBase" id="RU003410"/>
    </source>
</evidence>
<dbReference type="InterPro" id="IPR006142">
    <property type="entry name" value="INTEIN"/>
</dbReference>
<dbReference type="UniPathway" id="UPA00326"/>
<keyword evidence="3" id="KW-0846">Cobalamin</keyword>
<dbReference type="PANTHER" id="PTHR43371:SF1">
    <property type="entry name" value="RIBONUCLEOSIDE-DIPHOSPHATE REDUCTASE"/>
    <property type="match status" value="1"/>
</dbReference>
<keyword evidence="9 13" id="KW-0215">Deoxyribonucleotide synthesis</keyword>
<dbReference type="InterPro" id="IPR008926">
    <property type="entry name" value="RNR_R1-su_N"/>
</dbReference>
<dbReference type="InterPro" id="IPR024434">
    <property type="entry name" value="TSCPD_dom"/>
</dbReference>
<protein>
    <recommendedName>
        <fullName evidence="13">Ribonucleoside-diphosphate reductase</fullName>
        <ecNumber evidence="13">1.17.4.1</ecNumber>
    </recommendedName>
</protein>
<dbReference type="GO" id="GO:0005524">
    <property type="term" value="F:ATP binding"/>
    <property type="evidence" value="ECO:0007669"/>
    <property type="project" value="InterPro"/>
</dbReference>
<evidence type="ECO:0000313" key="16">
    <source>
        <dbReference type="Proteomes" id="UP000034803"/>
    </source>
</evidence>
<dbReference type="EC" id="1.17.4.1" evidence="13"/>
<reference evidence="15 16" key="1">
    <citation type="journal article" date="2015" name="Nature">
        <title>rRNA introns, odd ribosomes, and small enigmatic genomes across a large radiation of phyla.</title>
        <authorList>
            <person name="Brown C.T."/>
            <person name="Hug L.A."/>
            <person name="Thomas B.C."/>
            <person name="Sharon I."/>
            <person name="Castelle C.J."/>
            <person name="Singh A."/>
            <person name="Wilkins M.J."/>
            <person name="Williams K.H."/>
            <person name="Banfield J.F."/>
        </authorList>
    </citation>
    <scope>NUCLEOTIDE SEQUENCE [LARGE SCALE GENOMIC DNA]</scope>
</reference>
<dbReference type="PROSITE" id="PS50818">
    <property type="entry name" value="INTEIN_C_TER"/>
    <property type="match status" value="1"/>
</dbReference>
<dbReference type="SUPFAM" id="SSF51294">
    <property type="entry name" value="Hedgehog/intein (Hint) domain"/>
    <property type="match status" value="1"/>
</dbReference>
<keyword evidence="7" id="KW-0651">Protein splicing</keyword>
<dbReference type="InterPro" id="IPR003587">
    <property type="entry name" value="Hint_dom_N"/>
</dbReference>
<dbReference type="SUPFAM" id="SSF55608">
    <property type="entry name" value="Homing endonucleases"/>
    <property type="match status" value="1"/>
</dbReference>
<dbReference type="NCBIfam" id="TIGR01443">
    <property type="entry name" value="intein_Cterm"/>
    <property type="match status" value="1"/>
</dbReference>
<evidence type="ECO:0000259" key="14">
    <source>
        <dbReference type="PROSITE" id="PS50819"/>
    </source>
</evidence>
<name>A0A0G0BKZ7_9BACT</name>
<dbReference type="CDD" id="cd00081">
    <property type="entry name" value="Hint"/>
    <property type="match status" value="1"/>
</dbReference>
<dbReference type="PATRIC" id="fig|1618586.3.peg.404"/>
<dbReference type="SMART" id="SM00305">
    <property type="entry name" value="HintC"/>
    <property type="match status" value="1"/>
</dbReference>
<dbReference type="GO" id="GO:0004748">
    <property type="term" value="F:ribonucleoside-diphosphate reductase activity, thioredoxin disulfide as acceptor"/>
    <property type="evidence" value="ECO:0007669"/>
    <property type="project" value="UniProtKB-EC"/>
</dbReference>
<comment type="function">
    <text evidence="13">Provides the precursors necessary for DNA synthesis. Catalyzes the biosynthesis of deoxyribonucleotides from the corresponding ribonucleotides.</text>
</comment>
<comment type="catalytic activity">
    <reaction evidence="12 13">
        <text>a 2'-deoxyribonucleoside 5'-diphosphate + [thioredoxin]-disulfide + H2O = a ribonucleoside 5'-diphosphate + [thioredoxin]-dithiol</text>
        <dbReference type="Rhea" id="RHEA:23252"/>
        <dbReference type="Rhea" id="RHEA-COMP:10698"/>
        <dbReference type="Rhea" id="RHEA-COMP:10700"/>
        <dbReference type="ChEBI" id="CHEBI:15377"/>
        <dbReference type="ChEBI" id="CHEBI:29950"/>
        <dbReference type="ChEBI" id="CHEBI:50058"/>
        <dbReference type="ChEBI" id="CHEBI:57930"/>
        <dbReference type="ChEBI" id="CHEBI:73316"/>
        <dbReference type="EC" id="1.17.4.1"/>
    </reaction>
</comment>
<dbReference type="Gene3D" id="3.10.28.10">
    <property type="entry name" value="Homing endonucleases"/>
    <property type="match status" value="1"/>
</dbReference>
<dbReference type="NCBIfam" id="TIGR01445">
    <property type="entry name" value="intein_Nterm"/>
    <property type="match status" value="1"/>
</dbReference>
<keyword evidence="4" id="KW-0237">DNA synthesis</keyword>
<dbReference type="InterPro" id="IPR004042">
    <property type="entry name" value="Intein_endonuc_central"/>
</dbReference>
<evidence type="ECO:0000313" key="15">
    <source>
        <dbReference type="EMBL" id="KKP31717.1"/>
    </source>
</evidence>
<evidence type="ECO:0000256" key="8">
    <source>
        <dbReference type="ARBA" id="ARBA00023002"/>
    </source>
</evidence>
<feature type="domain" description="DOD-type homing endonuclease" evidence="14">
    <location>
        <begin position="430"/>
        <end position="574"/>
    </location>
</feature>
<keyword evidence="6" id="KW-0068">Autocatalytic cleavage</keyword>
<dbReference type="InterPro" id="IPR004860">
    <property type="entry name" value="LAGLIDADG_dom"/>
</dbReference>
<comment type="similarity">
    <text evidence="13">Belongs to the ribonucleoside diphosphate reductase large chain family.</text>
</comment>
<evidence type="ECO:0000256" key="10">
    <source>
        <dbReference type="ARBA" id="ARBA00023285"/>
    </source>
</evidence>
<dbReference type="SUPFAM" id="SSF51998">
    <property type="entry name" value="PFL-like glycyl radical enzymes"/>
    <property type="match status" value="1"/>
</dbReference>
<dbReference type="Pfam" id="PF14528">
    <property type="entry name" value="LAGLIDADG_3"/>
    <property type="match status" value="1"/>
</dbReference>
<dbReference type="InterPro" id="IPR006141">
    <property type="entry name" value="Intein_N"/>
</dbReference>
<dbReference type="GO" id="GO:0071897">
    <property type="term" value="P:DNA biosynthetic process"/>
    <property type="evidence" value="ECO:0007669"/>
    <property type="project" value="UniProtKB-KW"/>
</dbReference>
<dbReference type="Pfam" id="PF14890">
    <property type="entry name" value="Intein_splicing"/>
    <property type="match status" value="1"/>
</dbReference>
<dbReference type="Pfam" id="PF12637">
    <property type="entry name" value="TSCPD"/>
    <property type="match status" value="1"/>
</dbReference>
<dbReference type="GO" id="GO:0004519">
    <property type="term" value="F:endonuclease activity"/>
    <property type="evidence" value="ECO:0007669"/>
    <property type="project" value="InterPro"/>
</dbReference>
<dbReference type="EMBL" id="LBOI01000006">
    <property type="protein sequence ID" value="KKP31717.1"/>
    <property type="molecule type" value="Genomic_DNA"/>
</dbReference>
<dbReference type="PROSITE" id="PS50817">
    <property type="entry name" value="INTEIN_N_TER"/>
    <property type="match status" value="1"/>
</dbReference>
<gene>
    <name evidence="15" type="ORF">UR21_C0006G0032</name>
</gene>
<evidence type="ECO:0000256" key="6">
    <source>
        <dbReference type="ARBA" id="ARBA00022813"/>
    </source>
</evidence>
<evidence type="ECO:0000256" key="9">
    <source>
        <dbReference type="ARBA" id="ARBA00023116"/>
    </source>
</evidence>
<accession>A0A0G0BKZ7</accession>
<dbReference type="InterPro" id="IPR036844">
    <property type="entry name" value="Hint_dom_sf"/>
</dbReference>
<dbReference type="PROSITE" id="PS50819">
    <property type="entry name" value="INTEIN_ENDONUCLEASE"/>
    <property type="match status" value="1"/>
</dbReference>
<proteinExistence type="inferred from homology"/>
<dbReference type="Pfam" id="PF00317">
    <property type="entry name" value="Ribonuc_red_lgN"/>
    <property type="match status" value="1"/>
</dbReference>
<dbReference type="GO" id="GO:0031419">
    <property type="term" value="F:cobalamin binding"/>
    <property type="evidence" value="ECO:0007669"/>
    <property type="project" value="UniProtKB-KW"/>
</dbReference>
<comment type="caution">
    <text evidence="15">The sequence shown here is derived from an EMBL/GenBank/DDBJ whole genome shotgun (WGS) entry which is preliminary data.</text>
</comment>
<dbReference type="InterPro" id="IPR000788">
    <property type="entry name" value="RNR_lg_C"/>
</dbReference>
<dbReference type="AlphaFoldDB" id="A0A0G0BKZ7"/>
<dbReference type="GO" id="GO:0009263">
    <property type="term" value="P:deoxyribonucleotide biosynthetic process"/>
    <property type="evidence" value="ECO:0007669"/>
    <property type="project" value="UniProtKB-KW"/>
</dbReference>
<dbReference type="InterPro" id="IPR050862">
    <property type="entry name" value="RdRp_reductase_class-2"/>
</dbReference>
<comment type="cofactor">
    <cofactor evidence="1">
        <name>adenosylcob(III)alamin</name>
        <dbReference type="ChEBI" id="CHEBI:18408"/>
    </cofactor>
</comment>
<dbReference type="Proteomes" id="UP000034803">
    <property type="component" value="Unassembled WGS sequence"/>
</dbReference>
<evidence type="ECO:0000256" key="12">
    <source>
        <dbReference type="ARBA" id="ARBA00047754"/>
    </source>
</evidence>
<dbReference type="SMART" id="SM00306">
    <property type="entry name" value="HintN"/>
    <property type="match status" value="1"/>
</dbReference>
<comment type="similarity">
    <text evidence="2">Belongs to the ribonucleoside diphosphate reductase class-2 family.</text>
</comment>
<keyword evidence="10" id="KW-0170">Cobalt</keyword>
<evidence type="ECO:0000256" key="1">
    <source>
        <dbReference type="ARBA" id="ARBA00001922"/>
    </source>
</evidence>